<protein>
    <recommendedName>
        <fullName evidence="1">Heterokaryon incompatibility domain-containing protein</fullName>
    </recommendedName>
</protein>
<dbReference type="EMBL" id="JYNV01000224">
    <property type="protein sequence ID" value="KZM22157.1"/>
    <property type="molecule type" value="Genomic_DNA"/>
</dbReference>
<dbReference type="OrthoDB" id="4476201at2759"/>
<evidence type="ECO:0000259" key="1">
    <source>
        <dbReference type="Pfam" id="PF06985"/>
    </source>
</evidence>
<dbReference type="Pfam" id="PF06985">
    <property type="entry name" value="HET"/>
    <property type="match status" value="1"/>
</dbReference>
<reference evidence="2 3" key="1">
    <citation type="journal article" date="2016" name="Sci. Rep.">
        <title>Draft genome sequencing and secretome analysis of fungal phytopathogen Ascochyta rabiei provides insight into the necrotrophic effector repertoire.</title>
        <authorList>
            <person name="Verma S."/>
            <person name="Gazara R.K."/>
            <person name="Nizam S."/>
            <person name="Parween S."/>
            <person name="Chattopadhyay D."/>
            <person name="Verma P.K."/>
        </authorList>
    </citation>
    <scope>NUCLEOTIDE SEQUENCE [LARGE SCALE GENOMIC DNA]</scope>
    <source>
        <strain evidence="2 3">ArDII</strain>
    </source>
</reference>
<dbReference type="AlphaFoldDB" id="A0A163C1V3"/>
<evidence type="ECO:0000313" key="2">
    <source>
        <dbReference type="EMBL" id="KZM22157.1"/>
    </source>
</evidence>
<name>A0A163C1V3_DIDRA</name>
<dbReference type="STRING" id="5454.A0A163C1V3"/>
<dbReference type="InterPro" id="IPR052895">
    <property type="entry name" value="HetReg/Transcr_Mod"/>
</dbReference>
<dbReference type="PANTHER" id="PTHR24148">
    <property type="entry name" value="ANKYRIN REPEAT DOMAIN-CONTAINING PROTEIN 39 HOMOLOG-RELATED"/>
    <property type="match status" value="1"/>
</dbReference>
<proteinExistence type="predicted"/>
<keyword evidence="3" id="KW-1185">Reference proteome</keyword>
<sequence>MLANSTITIFHWTDALCVDQKNILEQNAQVAHMADIFQKASGLLVWLGQEDIFTNDALAVIQKVSAIPESDWSLVPYTSSYDPGSAQHGHNPDLTFHNWLGLSTIITADA</sequence>
<evidence type="ECO:0000313" key="3">
    <source>
        <dbReference type="Proteomes" id="UP000076837"/>
    </source>
</evidence>
<feature type="domain" description="Heterokaryon incompatibility" evidence="1">
    <location>
        <begin position="11"/>
        <end position="73"/>
    </location>
</feature>
<comment type="caution">
    <text evidence="2">The sequence shown here is derived from an EMBL/GenBank/DDBJ whole genome shotgun (WGS) entry which is preliminary data.</text>
</comment>
<organism evidence="2 3">
    <name type="scientific">Didymella rabiei</name>
    <name type="common">Chickpea ascochyta blight fungus</name>
    <name type="synonym">Mycosphaerella rabiei</name>
    <dbReference type="NCBI Taxonomy" id="5454"/>
    <lineage>
        <taxon>Eukaryota</taxon>
        <taxon>Fungi</taxon>
        <taxon>Dikarya</taxon>
        <taxon>Ascomycota</taxon>
        <taxon>Pezizomycotina</taxon>
        <taxon>Dothideomycetes</taxon>
        <taxon>Pleosporomycetidae</taxon>
        <taxon>Pleosporales</taxon>
        <taxon>Pleosporineae</taxon>
        <taxon>Didymellaceae</taxon>
        <taxon>Ascochyta</taxon>
    </lineage>
</organism>
<gene>
    <name evidence="2" type="ORF">ST47_g6744</name>
</gene>
<dbReference type="InterPro" id="IPR010730">
    <property type="entry name" value="HET"/>
</dbReference>
<dbReference type="Proteomes" id="UP000076837">
    <property type="component" value="Unassembled WGS sequence"/>
</dbReference>
<dbReference type="PANTHER" id="PTHR24148:SF64">
    <property type="entry name" value="HETEROKARYON INCOMPATIBILITY DOMAIN-CONTAINING PROTEIN"/>
    <property type="match status" value="1"/>
</dbReference>
<accession>A0A163C1V3</accession>